<sequence length="553" mass="63172">MFLVLRFLNYYGMNDKMRLNLKFRFNSGSLSAYFIISAIGFFILYVVIWTLSVRAERIANLRNDVALIMGGISGSILGTAELDSQGLQDQSLSLMQEYLNFTFDSKKSSSQERVARVSVYLLNPDRQLIGEWISSEASPAECLEKRTEYFQPVRSPYPYLVELTINTCIDNHLNIFEYHSISLPILVSLAVIFFWGLCITAMLKSIGFAGKLLEQTEDVDELLEKADKINWLNVRILAQKAVQVRGKNLQFFQTLVLDAQHDIAKVLDTIDRKYAQEDLNYNVSVIRGIMQRLAIEIRSSDDSSQEINTFKELDSRNIFKFIQSYFVGCKIENELPENCMISIADISLFERIIVNLSSNAIKHAKAMPNIKIYYKENFFILRIYSPVSFFNAANIHFAKLTNRIDMKNLNSPVFFKFFGRTGRGLSIIKRGTAKLSGRMVFDINNQTVETGFDIPAFLIETSLQNEFVSIGKKKVIIFKSDELLKKAIECGLNKYIVSQEELSSLIQSSLLKDKIEVVADEELNLPESFTLRLITKKERIEGLALNWIGDSKQ</sequence>
<organism evidence="2 3">
    <name type="scientific">Fluviispira multicolorata</name>
    <dbReference type="NCBI Taxonomy" id="2654512"/>
    <lineage>
        <taxon>Bacteria</taxon>
        <taxon>Pseudomonadati</taxon>
        <taxon>Bdellovibrionota</taxon>
        <taxon>Oligoflexia</taxon>
        <taxon>Silvanigrellales</taxon>
        <taxon>Silvanigrellaceae</taxon>
        <taxon>Fluviispira</taxon>
    </lineage>
</organism>
<evidence type="ECO:0000313" key="3">
    <source>
        <dbReference type="Proteomes" id="UP000442694"/>
    </source>
</evidence>
<reference evidence="2 3" key="1">
    <citation type="submission" date="2019-10" db="EMBL/GenBank/DDBJ databases">
        <title>New genus of Silvanigrellaceae.</title>
        <authorList>
            <person name="Pitt A."/>
            <person name="Hahn M.W."/>
        </authorList>
    </citation>
    <scope>NUCLEOTIDE SEQUENCE [LARGE SCALE GENOMIC DNA]</scope>
    <source>
        <strain evidence="2 3">33A1-SZDP</strain>
    </source>
</reference>
<keyword evidence="1" id="KW-0812">Transmembrane</keyword>
<evidence type="ECO:0000256" key="1">
    <source>
        <dbReference type="SAM" id="Phobius"/>
    </source>
</evidence>
<dbReference type="SUPFAM" id="SSF55874">
    <property type="entry name" value="ATPase domain of HSP90 chaperone/DNA topoisomerase II/histidine kinase"/>
    <property type="match status" value="1"/>
</dbReference>
<dbReference type="EMBL" id="WFLN01000006">
    <property type="protein sequence ID" value="KAB8030610.1"/>
    <property type="molecule type" value="Genomic_DNA"/>
</dbReference>
<accession>A0A833JEN4</accession>
<protein>
    <submittedName>
        <fullName evidence="2">Uncharacterized protein</fullName>
    </submittedName>
</protein>
<feature type="transmembrane region" description="Helical" evidence="1">
    <location>
        <begin position="181"/>
        <end position="203"/>
    </location>
</feature>
<dbReference type="RefSeq" id="WP_152212538.1">
    <property type="nucleotide sequence ID" value="NZ_WFLN01000006.1"/>
</dbReference>
<keyword evidence="3" id="KW-1185">Reference proteome</keyword>
<gene>
    <name evidence="2" type="ORF">GCL57_06450</name>
</gene>
<feature type="transmembrane region" description="Helical" evidence="1">
    <location>
        <begin position="30"/>
        <end position="53"/>
    </location>
</feature>
<keyword evidence="1" id="KW-1133">Transmembrane helix</keyword>
<dbReference type="InterPro" id="IPR036890">
    <property type="entry name" value="HATPase_C_sf"/>
</dbReference>
<dbReference type="AlphaFoldDB" id="A0A833JEN4"/>
<proteinExistence type="predicted"/>
<comment type="caution">
    <text evidence="2">The sequence shown here is derived from an EMBL/GenBank/DDBJ whole genome shotgun (WGS) entry which is preliminary data.</text>
</comment>
<dbReference type="Proteomes" id="UP000442694">
    <property type="component" value="Unassembled WGS sequence"/>
</dbReference>
<name>A0A833JEN4_9BACT</name>
<evidence type="ECO:0000313" key="2">
    <source>
        <dbReference type="EMBL" id="KAB8030610.1"/>
    </source>
</evidence>
<keyword evidence="1" id="KW-0472">Membrane</keyword>